<dbReference type="PANTHER" id="PTHR43767:SF1">
    <property type="entry name" value="NONRIBOSOMAL PEPTIDE SYNTHASE PES1 (EUROFUNG)-RELATED"/>
    <property type="match status" value="1"/>
</dbReference>
<keyword evidence="7" id="KW-1185">Reference proteome</keyword>
<dbReference type="InterPro" id="IPR000873">
    <property type="entry name" value="AMP-dep_synth/lig_dom"/>
</dbReference>
<dbReference type="GO" id="GO:0008756">
    <property type="term" value="F:o-succinylbenzoate-CoA ligase activity"/>
    <property type="evidence" value="ECO:0007669"/>
    <property type="project" value="UniProtKB-EC"/>
</dbReference>
<dbReference type="STRING" id="635013.TherJR_2695"/>
<reference evidence="6 7" key="1">
    <citation type="submission" date="2010-05" db="EMBL/GenBank/DDBJ databases">
        <title>Complete sequence of Thermincola sp. JR.</title>
        <authorList>
            <consortium name="US DOE Joint Genome Institute"/>
            <person name="Lucas S."/>
            <person name="Copeland A."/>
            <person name="Lapidus A."/>
            <person name="Cheng J.-F."/>
            <person name="Bruce D."/>
            <person name="Goodwin L."/>
            <person name="Pitluck S."/>
            <person name="Chertkov O."/>
            <person name="Detter J.C."/>
            <person name="Han C."/>
            <person name="Tapia R."/>
            <person name="Land M."/>
            <person name="Hauser L."/>
            <person name="Kyrpides N."/>
            <person name="Mikhailova N."/>
            <person name="Hazen T.C."/>
            <person name="Woyke T."/>
        </authorList>
    </citation>
    <scope>NUCLEOTIDE SEQUENCE [LARGE SCALE GENOMIC DNA]</scope>
    <source>
        <strain evidence="6 7">JR</strain>
    </source>
</reference>
<dbReference type="CDD" id="cd05936">
    <property type="entry name" value="FC-FACS_FadD_like"/>
    <property type="match status" value="1"/>
</dbReference>
<keyword evidence="3" id="KW-0472">Membrane</keyword>
<dbReference type="SUPFAM" id="SSF56801">
    <property type="entry name" value="Acetyl-CoA synthetase-like"/>
    <property type="match status" value="1"/>
</dbReference>
<dbReference type="HOGENOM" id="CLU_000022_59_7_9"/>
<dbReference type="EMBL" id="CP002028">
    <property type="protein sequence ID" value="ADG83530.1"/>
    <property type="molecule type" value="Genomic_DNA"/>
</dbReference>
<dbReference type="InterPro" id="IPR042099">
    <property type="entry name" value="ANL_N_sf"/>
</dbReference>
<dbReference type="RefSeq" id="WP_013121521.1">
    <property type="nucleotide sequence ID" value="NC_014152.1"/>
</dbReference>
<dbReference type="Gene3D" id="3.30.300.30">
    <property type="match status" value="1"/>
</dbReference>
<evidence type="ECO:0000259" key="4">
    <source>
        <dbReference type="Pfam" id="PF00501"/>
    </source>
</evidence>
<dbReference type="FunFam" id="3.30.300.30:FF:000008">
    <property type="entry name" value="2,3-dihydroxybenzoate-AMP ligase"/>
    <property type="match status" value="1"/>
</dbReference>
<dbReference type="KEGG" id="tjr:TherJR_2695"/>
<dbReference type="InterPro" id="IPR050237">
    <property type="entry name" value="ATP-dep_AMP-bd_enzyme"/>
</dbReference>
<organism evidence="6 7">
    <name type="scientific">Thermincola potens (strain JR)</name>
    <dbReference type="NCBI Taxonomy" id="635013"/>
    <lineage>
        <taxon>Bacteria</taxon>
        <taxon>Bacillati</taxon>
        <taxon>Bacillota</taxon>
        <taxon>Clostridia</taxon>
        <taxon>Eubacteriales</taxon>
        <taxon>Thermincolaceae</taxon>
        <taxon>Thermincola</taxon>
    </lineage>
</organism>
<evidence type="ECO:0000313" key="6">
    <source>
        <dbReference type="EMBL" id="ADG83530.1"/>
    </source>
</evidence>
<keyword evidence="3" id="KW-1133">Transmembrane helix</keyword>
<sequence>MTLGEMITAGAKEFADRPALKFKGRTWPYKELDEQANKVANGLKRLGIGKGDRVGLLMLNSSYFVISYFAIVKLGAIVVPVNVMFKAEELIYQLNDAGVSALITAPLFMPLVTQAEPQIASLKYIVVQDLEQDYSAVGTVSMQSMLKNESGSLDLDYAVSSDDVAVLLYTSGTTGNPKGAMITHHNMLANAAATKEATASGYPDSTVCVLPMFHSFAWTACVLLPLTYGGLVIILESFSPQTSLRTIVEEKATIFAGVPTMYSVLLQVPNVNPADFAHLRLAYSGGAACPVELSRKFKEKFGIQIFEGYGLSECSPVCTTNPYYGEWKPGSIGVPIPGVEVKIIDEKGNEVPRNTPGELCFKGPNVMKGYWNRPEATAEALKDGWMHSGDIGYMDEEGYIFIMDRKKDLVIVGGLNVYPREIEEVIYTHPKVAEAAVVGVANDLRGEIVKAFVVLKEGETATERELIKYCQERLANYKLPKVVEFRDALPKNSTGKILKRELV</sequence>
<evidence type="ECO:0000256" key="2">
    <source>
        <dbReference type="ARBA" id="ARBA00022598"/>
    </source>
</evidence>
<dbReference type="Pfam" id="PF13193">
    <property type="entry name" value="AMP-binding_C"/>
    <property type="match status" value="1"/>
</dbReference>
<dbReference type="FunFam" id="3.40.50.12780:FF:000003">
    <property type="entry name" value="Long-chain-fatty-acid--CoA ligase FadD"/>
    <property type="match status" value="1"/>
</dbReference>
<dbReference type="OrthoDB" id="9778383at2"/>
<accession>D5XC78</accession>
<evidence type="ECO:0000313" key="7">
    <source>
        <dbReference type="Proteomes" id="UP000002377"/>
    </source>
</evidence>
<name>D5XC78_THEPJ</name>
<feature type="transmembrane region" description="Helical" evidence="3">
    <location>
        <begin position="63"/>
        <end position="85"/>
    </location>
</feature>
<gene>
    <name evidence="6" type="ordered locus">TherJR_2695</name>
</gene>
<dbReference type="InterPro" id="IPR045851">
    <property type="entry name" value="AMP-bd_C_sf"/>
</dbReference>
<dbReference type="EC" id="6.2.1.26" evidence="6"/>
<dbReference type="InterPro" id="IPR025110">
    <property type="entry name" value="AMP-bd_C"/>
</dbReference>
<dbReference type="NCBIfam" id="NF004837">
    <property type="entry name" value="PRK06187.1"/>
    <property type="match status" value="1"/>
</dbReference>
<keyword evidence="3" id="KW-0812">Transmembrane</keyword>
<dbReference type="AlphaFoldDB" id="D5XC78"/>
<dbReference type="Proteomes" id="UP000002377">
    <property type="component" value="Chromosome"/>
</dbReference>
<evidence type="ECO:0000259" key="5">
    <source>
        <dbReference type="Pfam" id="PF13193"/>
    </source>
</evidence>
<proteinExistence type="inferred from homology"/>
<feature type="transmembrane region" description="Helical" evidence="3">
    <location>
        <begin position="216"/>
        <end position="235"/>
    </location>
</feature>
<comment type="similarity">
    <text evidence="1">Belongs to the ATP-dependent AMP-binding enzyme family.</text>
</comment>
<keyword evidence="2 6" id="KW-0436">Ligase</keyword>
<dbReference type="eggNOG" id="COG0318">
    <property type="taxonomic scope" value="Bacteria"/>
</dbReference>
<dbReference type="PROSITE" id="PS00455">
    <property type="entry name" value="AMP_BINDING"/>
    <property type="match status" value="1"/>
</dbReference>
<dbReference type="PANTHER" id="PTHR43767">
    <property type="entry name" value="LONG-CHAIN-FATTY-ACID--COA LIGASE"/>
    <property type="match status" value="1"/>
</dbReference>
<dbReference type="InterPro" id="IPR020845">
    <property type="entry name" value="AMP-binding_CS"/>
</dbReference>
<dbReference type="Gene3D" id="3.40.50.12780">
    <property type="entry name" value="N-terminal domain of ligase-like"/>
    <property type="match status" value="1"/>
</dbReference>
<feature type="domain" description="AMP-binding enzyme C-terminal" evidence="5">
    <location>
        <begin position="421"/>
        <end position="496"/>
    </location>
</feature>
<protein>
    <submittedName>
        <fullName evidence="6">O-succinylbenzoate--CoA ligase</fullName>
        <ecNumber evidence="6">6.2.1.26</ecNumber>
    </submittedName>
</protein>
<evidence type="ECO:0000256" key="3">
    <source>
        <dbReference type="SAM" id="Phobius"/>
    </source>
</evidence>
<evidence type="ECO:0000256" key="1">
    <source>
        <dbReference type="ARBA" id="ARBA00006432"/>
    </source>
</evidence>
<dbReference type="Pfam" id="PF00501">
    <property type="entry name" value="AMP-binding"/>
    <property type="match status" value="1"/>
</dbReference>
<feature type="domain" description="AMP-dependent synthetase/ligase" evidence="4">
    <location>
        <begin position="11"/>
        <end position="371"/>
    </location>
</feature>